<dbReference type="KEGG" id="pex:IZT61_01975"/>
<dbReference type="Proteomes" id="UP000594759">
    <property type="component" value="Chromosome"/>
</dbReference>
<evidence type="ECO:0000313" key="2">
    <source>
        <dbReference type="EMBL" id="QPH40077.1"/>
    </source>
</evidence>
<dbReference type="CDD" id="cd00093">
    <property type="entry name" value="HTH_XRE"/>
    <property type="match status" value="1"/>
</dbReference>
<accession>A0A7S9L0A9</accession>
<dbReference type="SUPFAM" id="SSF47413">
    <property type="entry name" value="lambda repressor-like DNA-binding domains"/>
    <property type="match status" value="1"/>
</dbReference>
<dbReference type="RefSeq" id="WP_196099534.1">
    <property type="nucleotide sequence ID" value="NZ_CP064939.1"/>
</dbReference>
<protein>
    <submittedName>
        <fullName evidence="2">Helix-turn-helix transcriptional regulator</fullName>
    </submittedName>
</protein>
<dbReference type="EMBL" id="CP064939">
    <property type="protein sequence ID" value="QPH40077.1"/>
    <property type="molecule type" value="Genomic_DNA"/>
</dbReference>
<organism evidence="2 3">
    <name type="scientific">Pedobacter endophyticus</name>
    <dbReference type="NCBI Taxonomy" id="2789740"/>
    <lineage>
        <taxon>Bacteria</taxon>
        <taxon>Pseudomonadati</taxon>
        <taxon>Bacteroidota</taxon>
        <taxon>Sphingobacteriia</taxon>
        <taxon>Sphingobacteriales</taxon>
        <taxon>Sphingobacteriaceae</taxon>
        <taxon>Pedobacter</taxon>
    </lineage>
</organism>
<evidence type="ECO:0000313" key="3">
    <source>
        <dbReference type="Proteomes" id="UP000594759"/>
    </source>
</evidence>
<dbReference type="GO" id="GO:0003677">
    <property type="term" value="F:DNA binding"/>
    <property type="evidence" value="ECO:0007669"/>
    <property type="project" value="InterPro"/>
</dbReference>
<evidence type="ECO:0000259" key="1">
    <source>
        <dbReference type="PROSITE" id="PS50943"/>
    </source>
</evidence>
<dbReference type="InterPro" id="IPR001387">
    <property type="entry name" value="Cro/C1-type_HTH"/>
</dbReference>
<dbReference type="AlphaFoldDB" id="A0A7S9L0A9"/>
<name>A0A7S9L0A9_9SPHI</name>
<feature type="domain" description="HTH cro/C1-type" evidence="1">
    <location>
        <begin position="20"/>
        <end position="75"/>
    </location>
</feature>
<reference evidence="2 3" key="1">
    <citation type="submission" date="2020-11" db="EMBL/GenBank/DDBJ databases">
        <title>Pedobacter endophytica, an endophytic bacteria isolated form Carex pumila.</title>
        <authorList>
            <person name="Peng Y."/>
            <person name="Jiang L."/>
            <person name="Lee J."/>
        </authorList>
    </citation>
    <scope>NUCLEOTIDE SEQUENCE [LARGE SCALE GENOMIC DNA]</scope>
    <source>
        <strain evidence="2 3">JBR3-12</strain>
    </source>
</reference>
<dbReference type="InterPro" id="IPR010982">
    <property type="entry name" value="Lambda_DNA-bd_dom_sf"/>
</dbReference>
<keyword evidence="3" id="KW-1185">Reference proteome</keyword>
<dbReference type="PROSITE" id="PS50943">
    <property type="entry name" value="HTH_CROC1"/>
    <property type="match status" value="1"/>
</dbReference>
<dbReference type="SMART" id="SM00530">
    <property type="entry name" value="HTH_XRE"/>
    <property type="match status" value="1"/>
</dbReference>
<sequence length="87" mass="9846">MAKGNLLTSEKELRKIGLRLKALRKSKGYTSPDKFSYENNLNRSQYGKYEAGNTNITIGTLINILNCFGVSLSEFFNEDYDGIEQSK</sequence>
<gene>
    <name evidence="2" type="ORF">IZT61_01975</name>
</gene>
<dbReference type="Pfam" id="PF12844">
    <property type="entry name" value="HTH_19"/>
    <property type="match status" value="1"/>
</dbReference>
<dbReference type="Gene3D" id="1.10.260.40">
    <property type="entry name" value="lambda repressor-like DNA-binding domains"/>
    <property type="match status" value="1"/>
</dbReference>
<proteinExistence type="predicted"/>